<feature type="region of interest" description="Disordered" evidence="1">
    <location>
        <begin position="1"/>
        <end position="25"/>
    </location>
</feature>
<evidence type="ECO:0000313" key="3">
    <source>
        <dbReference type="Proteomes" id="UP001153269"/>
    </source>
</evidence>
<gene>
    <name evidence="2" type="ORF">PLEPLA_LOCUS47573</name>
</gene>
<evidence type="ECO:0000313" key="2">
    <source>
        <dbReference type="EMBL" id="CAB1459736.1"/>
    </source>
</evidence>
<reference evidence="2" key="1">
    <citation type="submission" date="2020-03" db="EMBL/GenBank/DDBJ databases">
        <authorList>
            <person name="Weist P."/>
        </authorList>
    </citation>
    <scope>NUCLEOTIDE SEQUENCE</scope>
</reference>
<sequence length="102" mass="10924">MSAHLNKPQSLNGVRRKDEETQREPVEVQMIPVKALNGVSGREEVVKLFIVTAALLLPLRPSLVAVSGLSSEWTCHLVPDHHTLAGDRTAVVSSTGTVASTS</sequence>
<keyword evidence="3" id="KW-1185">Reference proteome</keyword>
<evidence type="ECO:0000256" key="1">
    <source>
        <dbReference type="SAM" id="MobiDB-lite"/>
    </source>
</evidence>
<feature type="compositionally biased region" description="Basic and acidic residues" evidence="1">
    <location>
        <begin position="15"/>
        <end position="25"/>
    </location>
</feature>
<dbReference type="AlphaFoldDB" id="A0A9N7ZD80"/>
<accession>A0A9N7ZD80</accession>
<dbReference type="Proteomes" id="UP001153269">
    <property type="component" value="Unassembled WGS sequence"/>
</dbReference>
<dbReference type="EMBL" id="CADEAL010004445">
    <property type="protein sequence ID" value="CAB1459736.1"/>
    <property type="molecule type" value="Genomic_DNA"/>
</dbReference>
<proteinExistence type="predicted"/>
<name>A0A9N7ZD80_PLEPL</name>
<organism evidence="2 3">
    <name type="scientific">Pleuronectes platessa</name>
    <name type="common">European plaice</name>
    <dbReference type="NCBI Taxonomy" id="8262"/>
    <lineage>
        <taxon>Eukaryota</taxon>
        <taxon>Metazoa</taxon>
        <taxon>Chordata</taxon>
        <taxon>Craniata</taxon>
        <taxon>Vertebrata</taxon>
        <taxon>Euteleostomi</taxon>
        <taxon>Actinopterygii</taxon>
        <taxon>Neopterygii</taxon>
        <taxon>Teleostei</taxon>
        <taxon>Neoteleostei</taxon>
        <taxon>Acanthomorphata</taxon>
        <taxon>Carangaria</taxon>
        <taxon>Pleuronectiformes</taxon>
        <taxon>Pleuronectoidei</taxon>
        <taxon>Pleuronectidae</taxon>
        <taxon>Pleuronectes</taxon>
    </lineage>
</organism>
<comment type="caution">
    <text evidence="2">The sequence shown here is derived from an EMBL/GenBank/DDBJ whole genome shotgun (WGS) entry which is preliminary data.</text>
</comment>
<protein>
    <submittedName>
        <fullName evidence="2">Uncharacterized protein</fullName>
    </submittedName>
</protein>